<keyword evidence="6 7" id="KW-0275">Fatty acid biosynthesis</keyword>
<dbReference type="Pfam" id="PF00550">
    <property type="entry name" value="PP-binding"/>
    <property type="match status" value="1"/>
</dbReference>
<sequence>METERRGGKHMTDEEILKRLKQIISENLPELRNREITLDTKITRDLGIDSMSFILLICKVEAAFGVEIPDGEWDHLSSCRDVIAKIRELLPEKASA</sequence>
<keyword evidence="2 7" id="KW-0444">Lipid biosynthesis</keyword>
<keyword evidence="10" id="KW-1185">Reference proteome</keyword>
<keyword evidence="7" id="KW-0963">Cytoplasm</keyword>
<feature type="modified residue" description="O-(pantetheine 4'-phosphoryl)serine" evidence="7">
    <location>
        <position position="50"/>
    </location>
</feature>
<dbReference type="GO" id="GO:0000036">
    <property type="term" value="F:acyl carrier activity"/>
    <property type="evidence" value="ECO:0007669"/>
    <property type="project" value="UniProtKB-UniRule"/>
</dbReference>
<dbReference type="GO" id="GO:0009245">
    <property type="term" value="P:lipid A biosynthetic process"/>
    <property type="evidence" value="ECO:0007669"/>
    <property type="project" value="TreeGrafter"/>
</dbReference>
<dbReference type="PROSITE" id="PS50075">
    <property type="entry name" value="CARRIER"/>
    <property type="match status" value="1"/>
</dbReference>
<keyword evidence="1 7" id="KW-0596">Phosphopantetheine</keyword>
<proteinExistence type="inferred from homology"/>
<dbReference type="InterPro" id="IPR003231">
    <property type="entry name" value="ACP"/>
</dbReference>
<feature type="domain" description="Carrier" evidence="8">
    <location>
        <begin position="14"/>
        <end position="90"/>
    </location>
</feature>
<comment type="similarity">
    <text evidence="7">Belongs to the acyl carrier protein (ACP) family.</text>
</comment>
<evidence type="ECO:0000313" key="9">
    <source>
        <dbReference type="EMBL" id="MSS59153.1"/>
    </source>
</evidence>
<keyword evidence="3 7" id="KW-0597">Phosphoprotein</keyword>
<keyword evidence="5 7" id="KW-0443">Lipid metabolism</keyword>
<evidence type="ECO:0000256" key="2">
    <source>
        <dbReference type="ARBA" id="ARBA00022516"/>
    </source>
</evidence>
<comment type="caution">
    <text evidence="9">The sequence shown here is derived from an EMBL/GenBank/DDBJ whole genome shotgun (WGS) entry which is preliminary data.</text>
</comment>
<evidence type="ECO:0000259" key="8">
    <source>
        <dbReference type="PROSITE" id="PS50075"/>
    </source>
</evidence>
<dbReference type="GO" id="GO:0005829">
    <property type="term" value="C:cytosol"/>
    <property type="evidence" value="ECO:0007669"/>
    <property type="project" value="TreeGrafter"/>
</dbReference>
<gene>
    <name evidence="7" type="primary">acpP</name>
    <name evidence="9" type="ORF">FYJ51_09630</name>
</gene>
<evidence type="ECO:0000256" key="5">
    <source>
        <dbReference type="ARBA" id="ARBA00023098"/>
    </source>
</evidence>
<evidence type="ECO:0000256" key="3">
    <source>
        <dbReference type="ARBA" id="ARBA00022553"/>
    </source>
</evidence>
<comment type="pathway">
    <text evidence="7">Lipid metabolism; fatty acid biosynthesis.</text>
</comment>
<dbReference type="AlphaFoldDB" id="A0A7X2NU38"/>
<dbReference type="EMBL" id="VUMN01000024">
    <property type="protein sequence ID" value="MSS59153.1"/>
    <property type="molecule type" value="Genomic_DNA"/>
</dbReference>
<evidence type="ECO:0000256" key="7">
    <source>
        <dbReference type="HAMAP-Rule" id="MF_01217"/>
    </source>
</evidence>
<dbReference type="Gene3D" id="1.10.1200.10">
    <property type="entry name" value="ACP-like"/>
    <property type="match status" value="1"/>
</dbReference>
<keyword evidence="4 7" id="KW-0276">Fatty acid metabolism</keyword>
<protein>
    <recommendedName>
        <fullName evidence="7">Acyl carrier protein</fullName>
        <shortName evidence="7">ACP</shortName>
    </recommendedName>
</protein>
<organism evidence="9 10">
    <name type="scientific">Stecheria intestinalis</name>
    <dbReference type="NCBI Taxonomy" id="2606630"/>
    <lineage>
        <taxon>Bacteria</taxon>
        <taxon>Bacillati</taxon>
        <taxon>Bacillota</taxon>
        <taxon>Erysipelotrichia</taxon>
        <taxon>Erysipelotrichales</taxon>
        <taxon>Erysipelotrichaceae</taxon>
        <taxon>Stecheria</taxon>
    </lineage>
</organism>
<dbReference type="PANTHER" id="PTHR20863">
    <property type="entry name" value="ACYL CARRIER PROTEIN"/>
    <property type="match status" value="1"/>
</dbReference>
<evidence type="ECO:0000256" key="6">
    <source>
        <dbReference type="ARBA" id="ARBA00023160"/>
    </source>
</evidence>
<comment type="PTM">
    <text evidence="7">4'-phosphopantetheine is transferred from CoA to a specific serine of apo-ACP by AcpS. This modification is essential for activity because fatty acids are bound in thioester linkage to the sulfhydryl of the prosthetic group.</text>
</comment>
<dbReference type="HAMAP" id="MF_01217">
    <property type="entry name" value="Acyl_carrier"/>
    <property type="match status" value="1"/>
</dbReference>
<accession>A0A7X2NU38</accession>
<evidence type="ECO:0000313" key="10">
    <source>
        <dbReference type="Proteomes" id="UP000461880"/>
    </source>
</evidence>
<name>A0A7X2NU38_9FIRM</name>
<dbReference type="InterPro" id="IPR009081">
    <property type="entry name" value="PP-bd_ACP"/>
</dbReference>
<dbReference type="UniPathway" id="UPA00094"/>
<dbReference type="InterPro" id="IPR006162">
    <property type="entry name" value="Ppantetheine_attach_site"/>
</dbReference>
<dbReference type="SUPFAM" id="SSF47336">
    <property type="entry name" value="ACP-like"/>
    <property type="match status" value="1"/>
</dbReference>
<dbReference type="GO" id="GO:0016020">
    <property type="term" value="C:membrane"/>
    <property type="evidence" value="ECO:0007669"/>
    <property type="project" value="GOC"/>
</dbReference>
<evidence type="ECO:0000256" key="1">
    <source>
        <dbReference type="ARBA" id="ARBA00022450"/>
    </source>
</evidence>
<comment type="subcellular location">
    <subcellularLocation>
        <location evidence="7">Cytoplasm</location>
    </subcellularLocation>
</comment>
<dbReference type="GO" id="GO:0000035">
    <property type="term" value="F:acyl binding"/>
    <property type="evidence" value="ECO:0007669"/>
    <property type="project" value="TreeGrafter"/>
</dbReference>
<evidence type="ECO:0000256" key="4">
    <source>
        <dbReference type="ARBA" id="ARBA00022832"/>
    </source>
</evidence>
<dbReference type="PROSITE" id="PS00012">
    <property type="entry name" value="PHOSPHOPANTETHEINE"/>
    <property type="match status" value="1"/>
</dbReference>
<dbReference type="PANTHER" id="PTHR20863:SF76">
    <property type="entry name" value="CARRIER DOMAIN-CONTAINING PROTEIN"/>
    <property type="match status" value="1"/>
</dbReference>
<comment type="function">
    <text evidence="7">Carrier of the growing fatty acid chain in fatty acid biosynthesis.</text>
</comment>
<reference evidence="9 10" key="1">
    <citation type="submission" date="2019-08" db="EMBL/GenBank/DDBJ databases">
        <title>In-depth cultivation of the pig gut microbiome towards novel bacterial diversity and tailored functional studies.</title>
        <authorList>
            <person name="Wylensek D."/>
            <person name="Hitch T.C.A."/>
            <person name="Clavel T."/>
        </authorList>
    </citation>
    <scope>NUCLEOTIDE SEQUENCE [LARGE SCALE GENOMIC DNA]</scope>
    <source>
        <strain evidence="9 10">Oil+RF-744-GAM-WT-6</strain>
    </source>
</reference>
<dbReference type="Proteomes" id="UP000461880">
    <property type="component" value="Unassembled WGS sequence"/>
</dbReference>
<dbReference type="InterPro" id="IPR036736">
    <property type="entry name" value="ACP-like_sf"/>
</dbReference>